<dbReference type="GO" id="GO:0003677">
    <property type="term" value="F:DNA binding"/>
    <property type="evidence" value="ECO:0007669"/>
    <property type="project" value="UniProtKB-KW"/>
</dbReference>
<dbReference type="SUPFAM" id="SSF48008">
    <property type="entry name" value="GntR ligand-binding domain-like"/>
    <property type="match status" value="1"/>
</dbReference>
<comment type="caution">
    <text evidence="5">The sequence shown here is derived from an EMBL/GenBank/DDBJ whole genome shotgun (WGS) entry which is preliminary data.</text>
</comment>
<dbReference type="AlphaFoldDB" id="A0A2I1M1G4"/>
<dbReference type="PANTHER" id="PTHR43537">
    <property type="entry name" value="TRANSCRIPTIONAL REGULATOR, GNTR FAMILY"/>
    <property type="match status" value="1"/>
</dbReference>
<dbReference type="Pfam" id="PF00392">
    <property type="entry name" value="GntR"/>
    <property type="match status" value="1"/>
</dbReference>
<dbReference type="PANTHER" id="PTHR43537:SF44">
    <property type="entry name" value="GNTR FAMILY REGULATORY PROTEIN"/>
    <property type="match status" value="1"/>
</dbReference>
<organism evidence="5 6">
    <name type="scientific">Alloscardovia omnicolens</name>
    <dbReference type="NCBI Taxonomy" id="419015"/>
    <lineage>
        <taxon>Bacteria</taxon>
        <taxon>Bacillati</taxon>
        <taxon>Actinomycetota</taxon>
        <taxon>Actinomycetes</taxon>
        <taxon>Bifidobacteriales</taxon>
        <taxon>Bifidobacteriaceae</taxon>
        <taxon>Alloscardovia</taxon>
    </lineage>
</organism>
<dbReference type="SUPFAM" id="SSF46785">
    <property type="entry name" value="Winged helix' DNA-binding domain"/>
    <property type="match status" value="1"/>
</dbReference>
<name>A0A2I1M1G4_9BIFI</name>
<dbReference type="SMART" id="SM00345">
    <property type="entry name" value="HTH_GNTR"/>
    <property type="match status" value="1"/>
</dbReference>
<gene>
    <name evidence="5" type="ORF">CYJ32_07955</name>
</gene>
<feature type="domain" description="HTH gntR-type" evidence="4">
    <location>
        <begin position="14"/>
        <end position="81"/>
    </location>
</feature>
<proteinExistence type="predicted"/>
<dbReference type="SMART" id="SM00895">
    <property type="entry name" value="FCD"/>
    <property type="match status" value="1"/>
</dbReference>
<dbReference type="Gene3D" id="1.10.10.10">
    <property type="entry name" value="Winged helix-like DNA-binding domain superfamily/Winged helix DNA-binding domain"/>
    <property type="match status" value="1"/>
</dbReference>
<dbReference type="GeneID" id="35867876"/>
<evidence type="ECO:0000313" key="5">
    <source>
        <dbReference type="EMBL" id="PKZ13944.1"/>
    </source>
</evidence>
<reference evidence="5 6" key="1">
    <citation type="submission" date="2017-12" db="EMBL/GenBank/DDBJ databases">
        <title>Phylogenetic diversity of female urinary microbiome.</title>
        <authorList>
            <person name="Thomas-White K."/>
            <person name="Wolfe A.J."/>
        </authorList>
    </citation>
    <scope>NUCLEOTIDE SEQUENCE [LARGE SCALE GENOMIC DNA]</scope>
    <source>
        <strain evidence="5 6">UMB0064</strain>
    </source>
</reference>
<dbReference type="InterPro" id="IPR011711">
    <property type="entry name" value="GntR_C"/>
</dbReference>
<keyword evidence="1" id="KW-0805">Transcription regulation</keyword>
<keyword evidence="3" id="KW-0804">Transcription</keyword>
<dbReference type="RefSeq" id="WP_021617508.1">
    <property type="nucleotide sequence ID" value="NZ_CAUPEW010000004.1"/>
</dbReference>
<evidence type="ECO:0000256" key="1">
    <source>
        <dbReference type="ARBA" id="ARBA00023015"/>
    </source>
</evidence>
<dbReference type="InterPro" id="IPR008920">
    <property type="entry name" value="TF_FadR/GntR_C"/>
</dbReference>
<dbReference type="InterPro" id="IPR036388">
    <property type="entry name" value="WH-like_DNA-bd_sf"/>
</dbReference>
<dbReference type="Pfam" id="PF07729">
    <property type="entry name" value="FCD"/>
    <property type="match status" value="1"/>
</dbReference>
<sequence length="241" mass="26360">MARTSAEISDASNNPLHLSIADALAHEILDGSWQPGSNKKLEQIQEQYDISRTVAREATRLLASLRCVQFQRGTGVIACGPYDWDDLNTRVITWKLHSNLRRAELRDLTELRLAVEPAAAAGCASRGTVEARTHIGVIGHDLIRAAREDRLDDFHALDIEFHAGLLRNCGNPIFAELSSTVATVLRGRVEINMYPQHPEESALSAHEKVAQAVVAGDAHAAYEAMYDIVSEVNTAIGLTAM</sequence>
<dbReference type="InterPro" id="IPR000524">
    <property type="entry name" value="Tscrpt_reg_HTH_GntR"/>
</dbReference>
<dbReference type="PROSITE" id="PS50949">
    <property type="entry name" value="HTH_GNTR"/>
    <property type="match status" value="1"/>
</dbReference>
<evidence type="ECO:0000256" key="2">
    <source>
        <dbReference type="ARBA" id="ARBA00023125"/>
    </source>
</evidence>
<dbReference type="Proteomes" id="UP000242263">
    <property type="component" value="Unassembled WGS sequence"/>
</dbReference>
<dbReference type="Gene3D" id="1.20.120.530">
    <property type="entry name" value="GntR ligand-binding domain-like"/>
    <property type="match status" value="1"/>
</dbReference>
<dbReference type="EMBL" id="PKGU01000011">
    <property type="protein sequence ID" value="PKZ13944.1"/>
    <property type="molecule type" value="Genomic_DNA"/>
</dbReference>
<protein>
    <submittedName>
        <fullName evidence="5">FadR family transcriptional regulator</fullName>
    </submittedName>
</protein>
<dbReference type="InterPro" id="IPR036390">
    <property type="entry name" value="WH_DNA-bd_sf"/>
</dbReference>
<accession>A0A2I1M1G4</accession>
<evidence type="ECO:0000259" key="4">
    <source>
        <dbReference type="PROSITE" id="PS50949"/>
    </source>
</evidence>
<evidence type="ECO:0000256" key="3">
    <source>
        <dbReference type="ARBA" id="ARBA00023163"/>
    </source>
</evidence>
<dbReference type="GO" id="GO:0003700">
    <property type="term" value="F:DNA-binding transcription factor activity"/>
    <property type="evidence" value="ECO:0007669"/>
    <property type="project" value="InterPro"/>
</dbReference>
<keyword evidence="2" id="KW-0238">DNA-binding</keyword>
<evidence type="ECO:0000313" key="6">
    <source>
        <dbReference type="Proteomes" id="UP000242263"/>
    </source>
</evidence>